<dbReference type="EMBL" id="JARAKH010000010">
    <property type="protein sequence ID" value="KAK8400459.1"/>
    <property type="molecule type" value="Genomic_DNA"/>
</dbReference>
<name>A0AAW0UJY6_SCYPA</name>
<feature type="compositionally biased region" description="Low complexity" evidence="1">
    <location>
        <begin position="93"/>
        <end position="110"/>
    </location>
</feature>
<protein>
    <submittedName>
        <fullName evidence="2">Uncharacterized protein</fullName>
    </submittedName>
</protein>
<feature type="compositionally biased region" description="Low complexity" evidence="1">
    <location>
        <begin position="60"/>
        <end position="83"/>
    </location>
</feature>
<sequence length="110" mass="11414">MWLRTAHPPAVHTTPQATIYDFEYCIAFTGALILSLTSPKPISHRPPTCLVDVEHHASVGPASAAAAPPVTAPPALASRRAPATMEHADPHASARPPAAAARTASAARAR</sequence>
<comment type="caution">
    <text evidence="2">The sequence shown here is derived from an EMBL/GenBank/DDBJ whole genome shotgun (WGS) entry which is preliminary data.</text>
</comment>
<evidence type="ECO:0000313" key="3">
    <source>
        <dbReference type="Proteomes" id="UP001487740"/>
    </source>
</evidence>
<gene>
    <name evidence="2" type="ORF">O3P69_003250</name>
</gene>
<dbReference type="Proteomes" id="UP001487740">
    <property type="component" value="Unassembled WGS sequence"/>
</dbReference>
<keyword evidence="3" id="KW-1185">Reference proteome</keyword>
<reference evidence="2 3" key="1">
    <citation type="submission" date="2023-03" db="EMBL/GenBank/DDBJ databases">
        <title>High-quality genome of Scylla paramamosain provides insights in environmental adaptation.</title>
        <authorList>
            <person name="Zhang L."/>
        </authorList>
    </citation>
    <scope>NUCLEOTIDE SEQUENCE [LARGE SCALE GENOMIC DNA]</scope>
    <source>
        <strain evidence="2">LZ_2023a</strain>
        <tissue evidence="2">Muscle</tissue>
    </source>
</reference>
<feature type="region of interest" description="Disordered" evidence="1">
    <location>
        <begin position="60"/>
        <end position="110"/>
    </location>
</feature>
<dbReference type="AlphaFoldDB" id="A0AAW0UJY6"/>
<organism evidence="2 3">
    <name type="scientific">Scylla paramamosain</name>
    <name type="common">Mud crab</name>
    <dbReference type="NCBI Taxonomy" id="85552"/>
    <lineage>
        <taxon>Eukaryota</taxon>
        <taxon>Metazoa</taxon>
        <taxon>Ecdysozoa</taxon>
        <taxon>Arthropoda</taxon>
        <taxon>Crustacea</taxon>
        <taxon>Multicrustacea</taxon>
        <taxon>Malacostraca</taxon>
        <taxon>Eumalacostraca</taxon>
        <taxon>Eucarida</taxon>
        <taxon>Decapoda</taxon>
        <taxon>Pleocyemata</taxon>
        <taxon>Brachyura</taxon>
        <taxon>Eubrachyura</taxon>
        <taxon>Portunoidea</taxon>
        <taxon>Portunidae</taxon>
        <taxon>Portuninae</taxon>
        <taxon>Scylla</taxon>
    </lineage>
</organism>
<proteinExistence type="predicted"/>
<evidence type="ECO:0000313" key="2">
    <source>
        <dbReference type="EMBL" id="KAK8400459.1"/>
    </source>
</evidence>
<evidence type="ECO:0000256" key="1">
    <source>
        <dbReference type="SAM" id="MobiDB-lite"/>
    </source>
</evidence>
<accession>A0AAW0UJY6</accession>